<dbReference type="InterPro" id="IPR036689">
    <property type="entry name" value="ESAT-6-like_sf"/>
</dbReference>
<dbReference type="Gene3D" id="1.10.287.1060">
    <property type="entry name" value="ESAT-6-like"/>
    <property type="match status" value="1"/>
</dbReference>
<accession>A0ABP8TQV1</accession>
<evidence type="ECO:0000313" key="1">
    <source>
        <dbReference type="EMBL" id="GAA4614125.1"/>
    </source>
</evidence>
<keyword evidence="2" id="KW-1185">Reference proteome</keyword>
<evidence type="ECO:0008006" key="3">
    <source>
        <dbReference type="Google" id="ProtNLM"/>
    </source>
</evidence>
<name>A0ABP8TQV1_9ACTN</name>
<dbReference type="RefSeq" id="WP_345362315.1">
    <property type="nucleotide sequence ID" value="NZ_BAABHJ010000023.1"/>
</dbReference>
<protein>
    <recommendedName>
        <fullName evidence="3">WXG100 family type VII secretion target</fullName>
    </recommendedName>
</protein>
<comment type="caution">
    <text evidence="1">The sequence shown here is derived from an EMBL/GenBank/DDBJ whole genome shotgun (WGS) entry which is preliminary data.</text>
</comment>
<reference evidence="2" key="1">
    <citation type="journal article" date="2019" name="Int. J. Syst. Evol. Microbiol.">
        <title>The Global Catalogue of Microorganisms (GCM) 10K type strain sequencing project: providing services to taxonomists for standard genome sequencing and annotation.</title>
        <authorList>
            <consortium name="The Broad Institute Genomics Platform"/>
            <consortium name="The Broad Institute Genome Sequencing Center for Infectious Disease"/>
            <person name="Wu L."/>
            <person name="Ma J."/>
        </authorList>
    </citation>
    <scope>NUCLEOTIDE SEQUENCE [LARGE SCALE GENOMIC DNA]</scope>
    <source>
        <strain evidence="2">JCM 17938</strain>
    </source>
</reference>
<dbReference type="SUPFAM" id="SSF140453">
    <property type="entry name" value="EsxAB dimer-like"/>
    <property type="match status" value="1"/>
</dbReference>
<sequence length="226" mass="25009">MADTFPGPVSMAISLAYRIDPSVGKAVEQTLKGYWGDPPAIREHAQQWTALAVDIENSRGEIEREVSRIGQHWEGPAKDAYVNWMKSLNEESISVLGKQCRAVSGIITSVAGDVSAMNGEITKLCSWFVGIVIGILFKSAAAKVAAAAAATGFLDKLSELNNSYVHKLEPRTAEIDQIITEIDHGIIGRMVQHGPDMNHPFPHQSREFADSYKWNVIGDWRKWRYS</sequence>
<organism evidence="1 2">
    <name type="scientific">Actinoallomurus liliacearum</name>
    <dbReference type="NCBI Taxonomy" id="1080073"/>
    <lineage>
        <taxon>Bacteria</taxon>
        <taxon>Bacillati</taxon>
        <taxon>Actinomycetota</taxon>
        <taxon>Actinomycetes</taxon>
        <taxon>Streptosporangiales</taxon>
        <taxon>Thermomonosporaceae</taxon>
        <taxon>Actinoallomurus</taxon>
    </lineage>
</organism>
<dbReference type="EMBL" id="BAABHJ010000023">
    <property type="protein sequence ID" value="GAA4614125.1"/>
    <property type="molecule type" value="Genomic_DNA"/>
</dbReference>
<dbReference type="Proteomes" id="UP001500212">
    <property type="component" value="Unassembled WGS sequence"/>
</dbReference>
<proteinExistence type="predicted"/>
<evidence type="ECO:0000313" key="2">
    <source>
        <dbReference type="Proteomes" id="UP001500212"/>
    </source>
</evidence>
<gene>
    <name evidence="1" type="ORF">GCM10023195_61540</name>
</gene>